<dbReference type="InterPro" id="IPR000477">
    <property type="entry name" value="RT_dom"/>
</dbReference>
<feature type="domain" description="Reverse transcriptase" evidence="1">
    <location>
        <begin position="1"/>
        <end position="81"/>
    </location>
</feature>
<dbReference type="EMBL" id="PGOL01008461">
    <property type="protein sequence ID" value="PKI31683.1"/>
    <property type="molecule type" value="Genomic_DNA"/>
</dbReference>
<dbReference type="SUPFAM" id="SSF56672">
    <property type="entry name" value="DNA/RNA polymerases"/>
    <property type="match status" value="1"/>
</dbReference>
<accession>A0A2I0HJ92</accession>
<dbReference type="Gene3D" id="3.30.70.270">
    <property type="match status" value="2"/>
</dbReference>
<dbReference type="STRING" id="22663.A0A2I0HJ92"/>
<protein>
    <recommendedName>
        <fullName evidence="1">Reverse transcriptase domain-containing protein</fullName>
    </recommendedName>
</protein>
<organism evidence="2 3">
    <name type="scientific">Punica granatum</name>
    <name type="common">Pomegranate</name>
    <dbReference type="NCBI Taxonomy" id="22663"/>
    <lineage>
        <taxon>Eukaryota</taxon>
        <taxon>Viridiplantae</taxon>
        <taxon>Streptophyta</taxon>
        <taxon>Embryophyta</taxon>
        <taxon>Tracheophyta</taxon>
        <taxon>Spermatophyta</taxon>
        <taxon>Magnoliopsida</taxon>
        <taxon>eudicotyledons</taxon>
        <taxon>Gunneridae</taxon>
        <taxon>Pentapetalae</taxon>
        <taxon>rosids</taxon>
        <taxon>malvids</taxon>
        <taxon>Myrtales</taxon>
        <taxon>Lythraceae</taxon>
        <taxon>Punica</taxon>
    </lineage>
</organism>
<name>A0A2I0HJ92_PUNGR</name>
<dbReference type="PROSITE" id="PS50878">
    <property type="entry name" value="RT_POL"/>
    <property type="match status" value="1"/>
</dbReference>
<dbReference type="Proteomes" id="UP000233551">
    <property type="component" value="Unassembled WGS sequence"/>
</dbReference>
<dbReference type="AlphaFoldDB" id="A0A2I0HJ92"/>
<dbReference type="PANTHER" id="PTHR33064:SF37">
    <property type="entry name" value="RIBONUCLEASE H"/>
    <property type="match status" value="1"/>
</dbReference>
<dbReference type="Pfam" id="PF00078">
    <property type="entry name" value="RVT_1"/>
    <property type="match status" value="1"/>
</dbReference>
<sequence>MPFGLKTAPSLFQKTMCWVFAPIMEQALVYIDDILLFSPSEEAHVLLLCRFLEIVQDYGIMLSKKNMVIGQREINFLGMQLANSQYQPESHVAQELIKHPEESLTKKQIQQFLSTKIAIQPIGSESYDPPRIVESYDSMIRIVILRTMLSTVNYLKNFLPKIAKLTRPLEKMLKKDAPAWGSTQTKAIKELKAQLQPLPPLQIPSTGKRIHQTDASDKYWRAVLLEDLNDKRHI</sequence>
<evidence type="ECO:0000313" key="3">
    <source>
        <dbReference type="Proteomes" id="UP000233551"/>
    </source>
</evidence>
<reference evidence="2 3" key="1">
    <citation type="submission" date="2017-11" db="EMBL/GenBank/DDBJ databases">
        <title>De-novo sequencing of pomegranate (Punica granatum L.) genome.</title>
        <authorList>
            <person name="Akparov Z."/>
            <person name="Amiraslanov A."/>
            <person name="Hajiyeva S."/>
            <person name="Abbasov M."/>
            <person name="Kaur K."/>
            <person name="Hamwieh A."/>
            <person name="Solovyev V."/>
            <person name="Salamov A."/>
            <person name="Braich B."/>
            <person name="Kosarev P."/>
            <person name="Mahmoud A."/>
            <person name="Hajiyev E."/>
            <person name="Babayeva S."/>
            <person name="Izzatullayeva V."/>
            <person name="Mammadov A."/>
            <person name="Mammadov A."/>
            <person name="Sharifova S."/>
            <person name="Ojaghi J."/>
            <person name="Eynullazada K."/>
            <person name="Bayramov B."/>
            <person name="Abdulazimova A."/>
            <person name="Shahmuradov I."/>
        </authorList>
    </citation>
    <scope>NUCLEOTIDE SEQUENCE [LARGE SCALE GENOMIC DNA]</scope>
    <source>
        <strain evidence="3">cv. AG2017</strain>
        <tissue evidence="2">Leaf</tissue>
    </source>
</reference>
<evidence type="ECO:0000259" key="1">
    <source>
        <dbReference type="PROSITE" id="PS50878"/>
    </source>
</evidence>
<gene>
    <name evidence="2" type="ORF">CRG98_047893</name>
</gene>
<dbReference type="InterPro" id="IPR043128">
    <property type="entry name" value="Rev_trsase/Diguanyl_cyclase"/>
</dbReference>
<keyword evidence="3" id="KW-1185">Reference proteome</keyword>
<dbReference type="InterPro" id="IPR043502">
    <property type="entry name" value="DNA/RNA_pol_sf"/>
</dbReference>
<comment type="caution">
    <text evidence="2">The sequence shown here is derived from an EMBL/GenBank/DDBJ whole genome shotgun (WGS) entry which is preliminary data.</text>
</comment>
<dbReference type="InterPro" id="IPR051320">
    <property type="entry name" value="Viral_Replic_Matur_Polypro"/>
</dbReference>
<evidence type="ECO:0000313" key="2">
    <source>
        <dbReference type="EMBL" id="PKI31683.1"/>
    </source>
</evidence>
<dbReference type="PANTHER" id="PTHR33064">
    <property type="entry name" value="POL PROTEIN"/>
    <property type="match status" value="1"/>
</dbReference>
<proteinExistence type="predicted"/>